<keyword evidence="1" id="KW-0472">Membrane</keyword>
<gene>
    <name evidence="2" type="ORF">TrCOL_g138</name>
</gene>
<evidence type="ECO:0000256" key="1">
    <source>
        <dbReference type="SAM" id="Phobius"/>
    </source>
</evidence>
<evidence type="ECO:0000313" key="3">
    <source>
        <dbReference type="Proteomes" id="UP001165065"/>
    </source>
</evidence>
<sequence length="118" mass="13239">MLLFNVFFTRSRQIASLDPDLMSPPGQFLILLWGASYYAAGTDPSPPGHIWLVFTVEKAYYVYKWVAWNSSHNALKSIKGAASSKDKLDVLAPLFHAVYGSADLVLGLMFFSLWRQAH</sequence>
<reference evidence="3" key="1">
    <citation type="journal article" date="2023" name="Commun. Biol.">
        <title>Genome analysis of Parmales, the sister group of diatoms, reveals the evolutionary specialization of diatoms from phago-mixotrophs to photoautotrophs.</title>
        <authorList>
            <person name="Ban H."/>
            <person name="Sato S."/>
            <person name="Yoshikawa S."/>
            <person name="Yamada K."/>
            <person name="Nakamura Y."/>
            <person name="Ichinomiya M."/>
            <person name="Sato N."/>
            <person name="Blanc-Mathieu R."/>
            <person name="Endo H."/>
            <person name="Kuwata A."/>
            <person name="Ogata H."/>
        </authorList>
    </citation>
    <scope>NUCLEOTIDE SEQUENCE [LARGE SCALE GENOMIC DNA]</scope>
</reference>
<keyword evidence="1" id="KW-0812">Transmembrane</keyword>
<feature type="transmembrane region" description="Helical" evidence="1">
    <location>
        <begin position="94"/>
        <end position="114"/>
    </location>
</feature>
<evidence type="ECO:0000313" key="2">
    <source>
        <dbReference type="EMBL" id="GMI45061.1"/>
    </source>
</evidence>
<dbReference type="AlphaFoldDB" id="A0A9W7GFI7"/>
<comment type="caution">
    <text evidence="2">The sequence shown here is derived from an EMBL/GenBank/DDBJ whole genome shotgun (WGS) entry which is preliminary data.</text>
</comment>
<protein>
    <submittedName>
        <fullName evidence="2">Uncharacterized protein</fullName>
    </submittedName>
</protein>
<keyword evidence="1" id="KW-1133">Transmembrane helix</keyword>
<organism evidence="2 3">
    <name type="scientific">Triparma columacea</name>
    <dbReference type="NCBI Taxonomy" id="722753"/>
    <lineage>
        <taxon>Eukaryota</taxon>
        <taxon>Sar</taxon>
        <taxon>Stramenopiles</taxon>
        <taxon>Ochrophyta</taxon>
        <taxon>Bolidophyceae</taxon>
        <taxon>Parmales</taxon>
        <taxon>Triparmaceae</taxon>
        <taxon>Triparma</taxon>
    </lineage>
</organism>
<dbReference type="Proteomes" id="UP001165065">
    <property type="component" value="Unassembled WGS sequence"/>
</dbReference>
<name>A0A9W7GFI7_9STRA</name>
<accession>A0A9W7GFI7</accession>
<proteinExistence type="predicted"/>
<keyword evidence="3" id="KW-1185">Reference proteome</keyword>
<dbReference type="EMBL" id="BRYA01001533">
    <property type="protein sequence ID" value="GMI45061.1"/>
    <property type="molecule type" value="Genomic_DNA"/>
</dbReference>
<dbReference type="OrthoDB" id="10354356at2759"/>